<dbReference type="OrthoDB" id="4084018at2759"/>
<keyword evidence="2" id="KW-1185">Reference proteome</keyword>
<dbReference type="OMA" id="QSMINRY"/>
<evidence type="ECO:0000313" key="1">
    <source>
        <dbReference type="EMBL" id="EMG49040.1"/>
    </source>
</evidence>
<proteinExistence type="predicted"/>
<organism evidence="1 2">
    <name type="scientific">Candida maltosa (strain Xu316)</name>
    <name type="common">Yeast</name>
    <dbReference type="NCBI Taxonomy" id="1245528"/>
    <lineage>
        <taxon>Eukaryota</taxon>
        <taxon>Fungi</taxon>
        <taxon>Dikarya</taxon>
        <taxon>Ascomycota</taxon>
        <taxon>Saccharomycotina</taxon>
        <taxon>Pichiomycetes</taxon>
        <taxon>Debaryomycetaceae</taxon>
        <taxon>Candida/Lodderomyces clade</taxon>
        <taxon>Candida</taxon>
    </lineage>
</organism>
<dbReference type="Proteomes" id="UP000011777">
    <property type="component" value="Unassembled WGS sequence"/>
</dbReference>
<gene>
    <name evidence="1" type="ORF">G210_0284</name>
</gene>
<dbReference type="EMBL" id="AOGT01000851">
    <property type="protein sequence ID" value="EMG49040.1"/>
    <property type="molecule type" value="Genomic_DNA"/>
</dbReference>
<evidence type="ECO:0000313" key="2">
    <source>
        <dbReference type="Proteomes" id="UP000011777"/>
    </source>
</evidence>
<sequence>MSLRQKIEQLKDDDPLASAYVSSLKKDIARVEQFSKECDKVIASLEDSPFIEKQILALYDAYGKVPYSPDKNDTIGTAATSLVLDEMIARYKTGTSSAPADYSEFVTKLQADKEEKQMMIDTLIEKLESEFESPLDEKYEEAVQLEKLLKSFIKTLNTDYEEPTVR</sequence>
<comment type="caution">
    <text evidence="1">The sequence shown here is derived from an EMBL/GenBank/DDBJ whole genome shotgun (WGS) entry which is preliminary data.</text>
</comment>
<reference evidence="1 2" key="1">
    <citation type="submission" date="2013-02" db="EMBL/GenBank/DDBJ databases">
        <title>Genome sequence of Candida maltosa Xu316, a potential industrial strain for xylitol and ethanol production.</title>
        <authorList>
            <person name="Yu J."/>
            <person name="Wang Q."/>
            <person name="Geng X."/>
            <person name="Bao W."/>
            <person name="He P."/>
            <person name="Cai J."/>
        </authorList>
    </citation>
    <scope>NUCLEOTIDE SEQUENCE [LARGE SCALE GENOMIC DNA]</scope>
    <source>
        <strain evidence="2">Xu316</strain>
    </source>
</reference>
<dbReference type="HOGENOM" id="CLU_1722108_0_0_1"/>
<accession>M3K184</accession>
<name>M3K184_CANMX</name>
<dbReference type="AlphaFoldDB" id="M3K184"/>
<protein>
    <submittedName>
        <fullName evidence="1">Uncharacterized protein</fullName>
    </submittedName>
</protein>